<protein>
    <recommendedName>
        <fullName evidence="1">AB hydrolase-1 domain-containing protein</fullName>
    </recommendedName>
</protein>
<dbReference type="SUPFAM" id="SSF53474">
    <property type="entry name" value="alpha/beta-Hydrolases"/>
    <property type="match status" value="1"/>
</dbReference>
<accession>A0A0R2K738</accession>
<dbReference type="InterPro" id="IPR050266">
    <property type="entry name" value="AB_hydrolase_sf"/>
</dbReference>
<comment type="caution">
    <text evidence="2">The sequence shown here is derived from an EMBL/GenBank/DDBJ whole genome shotgun (WGS) entry which is preliminary data.</text>
</comment>
<dbReference type="Pfam" id="PF00561">
    <property type="entry name" value="Abhydrolase_1"/>
    <property type="match status" value="1"/>
</dbReference>
<gene>
    <name evidence="2" type="ORF">IV87_GL000377</name>
</gene>
<dbReference type="PANTHER" id="PTHR43798:SF33">
    <property type="entry name" value="HYDROLASE, PUTATIVE (AFU_ORTHOLOGUE AFUA_2G14860)-RELATED"/>
    <property type="match status" value="1"/>
</dbReference>
<evidence type="ECO:0000313" key="3">
    <source>
        <dbReference type="Proteomes" id="UP000051749"/>
    </source>
</evidence>
<organism evidence="2 3">
    <name type="scientific">Pediococcus ethanolidurans</name>
    <dbReference type="NCBI Taxonomy" id="319653"/>
    <lineage>
        <taxon>Bacteria</taxon>
        <taxon>Bacillati</taxon>
        <taxon>Bacillota</taxon>
        <taxon>Bacilli</taxon>
        <taxon>Lactobacillales</taxon>
        <taxon>Lactobacillaceae</taxon>
        <taxon>Pediococcus</taxon>
    </lineage>
</organism>
<dbReference type="GO" id="GO:0016020">
    <property type="term" value="C:membrane"/>
    <property type="evidence" value="ECO:0007669"/>
    <property type="project" value="TreeGrafter"/>
</dbReference>
<reference evidence="2 3" key="1">
    <citation type="journal article" date="2015" name="Genome Announc.">
        <title>Expanding the biotechnology potential of lactobacilli through comparative genomics of 213 strains and associated genera.</title>
        <authorList>
            <person name="Sun Z."/>
            <person name="Harris H.M."/>
            <person name="McCann A."/>
            <person name="Guo C."/>
            <person name="Argimon S."/>
            <person name="Zhang W."/>
            <person name="Yang X."/>
            <person name="Jeffery I.B."/>
            <person name="Cooney J.C."/>
            <person name="Kagawa T.F."/>
            <person name="Liu W."/>
            <person name="Song Y."/>
            <person name="Salvetti E."/>
            <person name="Wrobel A."/>
            <person name="Rasinkangas P."/>
            <person name="Parkhill J."/>
            <person name="Rea M.C."/>
            <person name="O'Sullivan O."/>
            <person name="Ritari J."/>
            <person name="Douillard F.P."/>
            <person name="Paul Ross R."/>
            <person name="Yang R."/>
            <person name="Briner A.E."/>
            <person name="Felis G.E."/>
            <person name="de Vos W.M."/>
            <person name="Barrangou R."/>
            <person name="Klaenhammer T.R."/>
            <person name="Caufield P.W."/>
            <person name="Cui Y."/>
            <person name="Zhang H."/>
            <person name="O'Toole P.W."/>
        </authorList>
    </citation>
    <scope>NUCLEOTIDE SEQUENCE [LARGE SCALE GENOMIC DNA]</scope>
    <source>
        <strain evidence="2 3">DSM 22301</strain>
    </source>
</reference>
<dbReference type="AlphaFoldDB" id="A0A0R2K738"/>
<dbReference type="STRING" id="319653.SAMN04487973_10922"/>
<dbReference type="Proteomes" id="UP000051749">
    <property type="component" value="Unassembled WGS sequence"/>
</dbReference>
<dbReference type="Gene3D" id="3.40.50.1820">
    <property type="entry name" value="alpha/beta hydrolase"/>
    <property type="match status" value="1"/>
</dbReference>
<feature type="domain" description="AB hydrolase-1" evidence="1">
    <location>
        <begin position="29"/>
        <end position="139"/>
    </location>
</feature>
<dbReference type="PATRIC" id="fig|319653.3.peg.387"/>
<dbReference type="InterPro" id="IPR000073">
    <property type="entry name" value="AB_hydrolase_1"/>
</dbReference>
<proteinExistence type="predicted"/>
<sequence>MIGDEQMKIFDTGHGKIHYYFKEAANNYPTVLFFQGATAANCYLGFKNIITALPQNYGILAIDQLGYEKSDVTKSDRTLNHIMDETKAIVDCENLKKVILFAHSLGGLYALGYVKKYVEQVVAVIGVEPVTGTADQDADAFAEAVKQEANEISQMRAHGGIPETDLREHINPYLDKEEYDAQLKIFRETLDNSNQVNEAEHAKESVQAIKNQLIPDKIPVLLFSRPARSSEYENSEFKNINEQTRICYCGNSHFLH</sequence>
<dbReference type="InterPro" id="IPR029058">
    <property type="entry name" value="AB_hydrolase_fold"/>
</dbReference>
<dbReference type="PANTHER" id="PTHR43798">
    <property type="entry name" value="MONOACYLGLYCEROL LIPASE"/>
    <property type="match status" value="1"/>
</dbReference>
<name>A0A0R2K738_9LACO</name>
<dbReference type="EMBL" id="JQBY01000012">
    <property type="protein sequence ID" value="KRN82295.1"/>
    <property type="molecule type" value="Genomic_DNA"/>
</dbReference>
<evidence type="ECO:0000259" key="1">
    <source>
        <dbReference type="Pfam" id="PF00561"/>
    </source>
</evidence>
<evidence type="ECO:0000313" key="2">
    <source>
        <dbReference type="EMBL" id="KRN82295.1"/>
    </source>
</evidence>